<keyword evidence="3" id="KW-1185">Reference proteome</keyword>
<dbReference type="InParanoid" id="A0A2P5BVA2"/>
<feature type="non-terminal residue" evidence="2">
    <location>
        <position position="134"/>
    </location>
</feature>
<accession>A0A2P5BVA2</accession>
<proteinExistence type="predicted"/>
<gene>
    <name evidence="2" type="ORF">TorRG33x02_307530</name>
</gene>
<feature type="region of interest" description="Disordered" evidence="1">
    <location>
        <begin position="1"/>
        <end position="89"/>
    </location>
</feature>
<evidence type="ECO:0000256" key="1">
    <source>
        <dbReference type="SAM" id="MobiDB-lite"/>
    </source>
</evidence>
<dbReference type="STRING" id="63057.A0A2P5BVA2"/>
<dbReference type="Proteomes" id="UP000237000">
    <property type="component" value="Unassembled WGS sequence"/>
</dbReference>
<feature type="compositionally biased region" description="Basic residues" evidence="1">
    <location>
        <begin position="31"/>
        <end position="44"/>
    </location>
</feature>
<comment type="caution">
    <text evidence="2">The sequence shown here is derived from an EMBL/GenBank/DDBJ whole genome shotgun (WGS) entry which is preliminary data.</text>
</comment>
<name>A0A2P5BVA2_TREOI</name>
<evidence type="ECO:0000313" key="2">
    <source>
        <dbReference type="EMBL" id="PON52710.1"/>
    </source>
</evidence>
<protein>
    <submittedName>
        <fullName evidence="2">Uncharacterized protein</fullName>
    </submittedName>
</protein>
<dbReference type="AlphaFoldDB" id="A0A2P5BVA2"/>
<organism evidence="2 3">
    <name type="scientific">Trema orientale</name>
    <name type="common">Charcoal tree</name>
    <name type="synonym">Celtis orientalis</name>
    <dbReference type="NCBI Taxonomy" id="63057"/>
    <lineage>
        <taxon>Eukaryota</taxon>
        <taxon>Viridiplantae</taxon>
        <taxon>Streptophyta</taxon>
        <taxon>Embryophyta</taxon>
        <taxon>Tracheophyta</taxon>
        <taxon>Spermatophyta</taxon>
        <taxon>Magnoliopsida</taxon>
        <taxon>eudicotyledons</taxon>
        <taxon>Gunneridae</taxon>
        <taxon>Pentapetalae</taxon>
        <taxon>rosids</taxon>
        <taxon>fabids</taxon>
        <taxon>Rosales</taxon>
        <taxon>Cannabaceae</taxon>
        <taxon>Trema</taxon>
    </lineage>
</organism>
<sequence length="134" mass="14484">MTIASGLRAPPTTLGSRSKSKTPEGTPPSSKKGKEKVYTSKKRKVAFEDVPESSPPPQPTKATSQPEPSNKEPASSSGGPSQADKDEEFLALLHQLPEKAGLSAAFINRFTSEEGWERMKRRPAKIAFSAAMRM</sequence>
<dbReference type="EMBL" id="JXTC01000454">
    <property type="protein sequence ID" value="PON52710.1"/>
    <property type="molecule type" value="Genomic_DNA"/>
</dbReference>
<dbReference type="OrthoDB" id="10392905at2759"/>
<evidence type="ECO:0000313" key="3">
    <source>
        <dbReference type="Proteomes" id="UP000237000"/>
    </source>
</evidence>
<reference evidence="3" key="1">
    <citation type="submission" date="2016-06" db="EMBL/GenBank/DDBJ databases">
        <title>Parallel loss of symbiosis genes in relatives of nitrogen-fixing non-legume Parasponia.</title>
        <authorList>
            <person name="Van Velzen R."/>
            <person name="Holmer R."/>
            <person name="Bu F."/>
            <person name="Rutten L."/>
            <person name="Van Zeijl A."/>
            <person name="Liu W."/>
            <person name="Santuari L."/>
            <person name="Cao Q."/>
            <person name="Sharma T."/>
            <person name="Shen D."/>
            <person name="Roswanjaya Y."/>
            <person name="Wardhani T."/>
            <person name="Kalhor M.S."/>
            <person name="Jansen J."/>
            <person name="Van den Hoogen J."/>
            <person name="Gungor B."/>
            <person name="Hartog M."/>
            <person name="Hontelez J."/>
            <person name="Verver J."/>
            <person name="Yang W.-C."/>
            <person name="Schijlen E."/>
            <person name="Repin R."/>
            <person name="Schilthuizen M."/>
            <person name="Schranz E."/>
            <person name="Heidstra R."/>
            <person name="Miyata K."/>
            <person name="Fedorova E."/>
            <person name="Kohlen W."/>
            <person name="Bisseling T."/>
            <person name="Smit S."/>
            <person name="Geurts R."/>
        </authorList>
    </citation>
    <scope>NUCLEOTIDE SEQUENCE [LARGE SCALE GENOMIC DNA]</scope>
    <source>
        <strain evidence="3">cv. RG33-2</strain>
    </source>
</reference>
<feature type="compositionally biased region" description="Polar residues" evidence="1">
    <location>
        <begin position="60"/>
        <end position="80"/>
    </location>
</feature>